<dbReference type="GO" id="GO:0008703">
    <property type="term" value="F:5-amino-6-(5-phosphoribosylamino)uracil reductase activity"/>
    <property type="evidence" value="ECO:0007669"/>
    <property type="project" value="InterPro"/>
</dbReference>
<dbReference type="PATRIC" id="fig|656366.3.peg.3220"/>
<dbReference type="Pfam" id="PF01872">
    <property type="entry name" value="RibD_C"/>
    <property type="match status" value="1"/>
</dbReference>
<dbReference type="GO" id="GO:0009231">
    <property type="term" value="P:riboflavin biosynthetic process"/>
    <property type="evidence" value="ECO:0007669"/>
    <property type="project" value="InterPro"/>
</dbReference>
<dbReference type="RefSeq" id="WP_062007946.1">
    <property type="nucleotide sequence ID" value="NZ_CP012677.1"/>
</dbReference>
<evidence type="ECO:0000259" key="1">
    <source>
        <dbReference type="Pfam" id="PF01872"/>
    </source>
</evidence>
<dbReference type="InterPro" id="IPR024072">
    <property type="entry name" value="DHFR-like_dom_sf"/>
</dbReference>
<keyword evidence="3" id="KW-1185">Reference proteome</keyword>
<gene>
    <name evidence="2" type="ORF">AOC05_14925</name>
</gene>
<reference evidence="3" key="1">
    <citation type="submission" date="2015-09" db="EMBL/GenBank/DDBJ databases">
        <title>Complete genome of Arthrobacter alpinus strain R3.8.</title>
        <authorList>
            <person name="See-Too W.S."/>
            <person name="Chan K.G."/>
        </authorList>
    </citation>
    <scope>NUCLEOTIDE SEQUENCE [LARGE SCALE GENOMIC DNA]</scope>
    <source>
        <strain evidence="3">R3.8</strain>
    </source>
</reference>
<dbReference type="KEGG" id="aaq:AOC05_14925"/>
<evidence type="ECO:0000313" key="3">
    <source>
        <dbReference type="Proteomes" id="UP000062833"/>
    </source>
</evidence>
<dbReference type="Gene3D" id="3.40.430.10">
    <property type="entry name" value="Dihydrofolate Reductase, subunit A"/>
    <property type="match status" value="1"/>
</dbReference>
<evidence type="ECO:0000313" key="2">
    <source>
        <dbReference type="EMBL" id="ALE93315.1"/>
    </source>
</evidence>
<dbReference type="AlphaFoldDB" id="A0A0M3UGL3"/>
<organism evidence="2 3">
    <name type="scientific">Arthrobacter alpinus</name>
    <dbReference type="NCBI Taxonomy" id="656366"/>
    <lineage>
        <taxon>Bacteria</taxon>
        <taxon>Bacillati</taxon>
        <taxon>Actinomycetota</taxon>
        <taxon>Actinomycetes</taxon>
        <taxon>Micrococcales</taxon>
        <taxon>Micrococcaceae</taxon>
        <taxon>Arthrobacter</taxon>
    </lineage>
</organism>
<dbReference type="EMBL" id="CP012677">
    <property type="protein sequence ID" value="ALE93315.1"/>
    <property type="molecule type" value="Genomic_DNA"/>
</dbReference>
<protein>
    <recommendedName>
        <fullName evidence="1">Bacterial bifunctional deaminase-reductase C-terminal domain-containing protein</fullName>
    </recommendedName>
</protein>
<dbReference type="InterPro" id="IPR002734">
    <property type="entry name" value="RibDG_C"/>
</dbReference>
<dbReference type="OrthoDB" id="2313602at2"/>
<sequence>MGLVTCGVGISLDGYVAGRHQSAELPMGEGVDNRLHRWMFEQPEANKAEMDELTAAGAFIMGRNMFGPIRGPWDEPWRGWWGENPPYHGPVFVLTHYARMPLVMEGGTTFTFVTEGIAAALALATEAAGDAGVAIAGGAATINAYLGVDLIDELTLHLAPVTVGAGERLFDGLPSKDFVQVSARATELVTHLRYRLLRP</sequence>
<dbReference type="Proteomes" id="UP000062833">
    <property type="component" value="Chromosome"/>
</dbReference>
<proteinExistence type="predicted"/>
<feature type="domain" description="Bacterial bifunctional deaminase-reductase C-terminal" evidence="1">
    <location>
        <begin position="4"/>
        <end position="179"/>
    </location>
</feature>
<name>A0A0M3UGL3_9MICC</name>
<accession>A0A0M3UGL3</accession>
<dbReference type="SUPFAM" id="SSF53597">
    <property type="entry name" value="Dihydrofolate reductase-like"/>
    <property type="match status" value="1"/>
</dbReference>